<evidence type="ECO:0000256" key="1">
    <source>
        <dbReference type="ARBA" id="ARBA00004123"/>
    </source>
</evidence>
<dbReference type="OMA" id="HCEAKRA"/>
<dbReference type="PANTHER" id="PTHR48033">
    <property type="entry name" value="RNA-BINDING (RRM/RBD/RNP MOTIFS) FAMILY PROTEIN"/>
    <property type="match status" value="1"/>
</dbReference>
<keyword evidence="3" id="KW-0694">RNA-binding</keyword>
<dbReference type="CDD" id="cd12325">
    <property type="entry name" value="RRM1_hnRNPA_hnRNPD_like"/>
    <property type="match status" value="1"/>
</dbReference>
<keyword evidence="2" id="KW-0539">Nucleus</keyword>
<reference evidence="6 7" key="1">
    <citation type="journal article" date="2018" name="Nat. Genet.">
        <title>The Rosa genome provides new insights in the design of modern roses.</title>
        <authorList>
            <person name="Bendahmane M."/>
        </authorList>
    </citation>
    <scope>NUCLEOTIDE SEQUENCE [LARGE SCALE GENOMIC DNA]</scope>
    <source>
        <strain evidence="7">cv. Old Blush</strain>
    </source>
</reference>
<dbReference type="SMART" id="SM00360">
    <property type="entry name" value="RRM"/>
    <property type="match status" value="2"/>
</dbReference>
<dbReference type="SUPFAM" id="SSF54928">
    <property type="entry name" value="RNA-binding domain, RBD"/>
    <property type="match status" value="2"/>
</dbReference>
<evidence type="ECO:0000256" key="4">
    <source>
        <dbReference type="SAM" id="MobiDB-lite"/>
    </source>
</evidence>
<evidence type="ECO:0000313" key="7">
    <source>
        <dbReference type="Proteomes" id="UP000238479"/>
    </source>
</evidence>
<dbReference type="InterPro" id="IPR035979">
    <property type="entry name" value="RBD_domain_sf"/>
</dbReference>
<accession>A0A2P6RY63</accession>
<feature type="domain" description="RRM" evidence="5">
    <location>
        <begin position="152"/>
        <end position="230"/>
    </location>
</feature>
<comment type="subcellular location">
    <subcellularLocation>
        <location evidence="1">Nucleus</location>
    </subcellularLocation>
</comment>
<keyword evidence="7" id="KW-1185">Reference proteome</keyword>
<dbReference type="EMBL" id="PDCK01000040">
    <property type="protein sequence ID" value="PRQ51367.1"/>
    <property type="molecule type" value="Genomic_DNA"/>
</dbReference>
<feature type="compositionally biased region" description="Basic and acidic residues" evidence="4">
    <location>
        <begin position="34"/>
        <end position="55"/>
    </location>
</feature>
<feature type="compositionally biased region" description="Gly residues" evidence="4">
    <location>
        <begin position="345"/>
        <end position="362"/>
    </location>
</feature>
<dbReference type="GO" id="GO:0010468">
    <property type="term" value="P:regulation of gene expression"/>
    <property type="evidence" value="ECO:0007669"/>
    <property type="project" value="TreeGrafter"/>
</dbReference>
<dbReference type="InterPro" id="IPR012677">
    <property type="entry name" value="Nucleotide-bd_a/b_plait_sf"/>
</dbReference>
<dbReference type="GO" id="GO:0005654">
    <property type="term" value="C:nucleoplasm"/>
    <property type="evidence" value="ECO:0007669"/>
    <property type="project" value="TreeGrafter"/>
</dbReference>
<protein>
    <submittedName>
        <fullName evidence="6">Putative nucleotide-binding alpha-beta plait domain-containing protein</fullName>
    </submittedName>
</protein>
<feature type="compositionally biased region" description="Polar residues" evidence="4">
    <location>
        <begin position="376"/>
        <end position="387"/>
    </location>
</feature>
<comment type="caution">
    <text evidence="6">The sequence shown here is derived from an EMBL/GenBank/DDBJ whole genome shotgun (WGS) entry which is preliminary data.</text>
</comment>
<dbReference type="Gramene" id="PRQ51367">
    <property type="protein sequence ID" value="PRQ51367"/>
    <property type="gene ID" value="RchiOBHm_Chr2g0143581"/>
</dbReference>
<feature type="region of interest" description="Disordered" evidence="4">
    <location>
        <begin position="345"/>
        <end position="387"/>
    </location>
</feature>
<dbReference type="Pfam" id="PF00076">
    <property type="entry name" value="RRM_1"/>
    <property type="match status" value="2"/>
</dbReference>
<evidence type="ECO:0000256" key="3">
    <source>
        <dbReference type="PROSITE-ProRule" id="PRU00176"/>
    </source>
</evidence>
<dbReference type="PANTHER" id="PTHR48033:SF10">
    <property type="entry name" value="RNA-BINDING PROTEIN SQUID"/>
    <property type="match status" value="1"/>
</dbReference>
<dbReference type="OrthoDB" id="1875751at2759"/>
<dbReference type="Gene3D" id="3.30.70.330">
    <property type="match status" value="2"/>
</dbReference>
<gene>
    <name evidence="6" type="ORF">RchiOBHm_Chr2g0143581</name>
</gene>
<dbReference type="FunFam" id="3.30.70.330:FF:000051">
    <property type="entry name" value="Heterogeneous nuclear ribonucleoprotein 1"/>
    <property type="match status" value="1"/>
</dbReference>
<dbReference type="InterPro" id="IPR000504">
    <property type="entry name" value="RRM_dom"/>
</dbReference>
<proteinExistence type="predicted"/>
<dbReference type="GO" id="GO:0000785">
    <property type="term" value="C:chromatin"/>
    <property type="evidence" value="ECO:0007669"/>
    <property type="project" value="TreeGrafter"/>
</dbReference>
<evidence type="ECO:0000256" key="2">
    <source>
        <dbReference type="ARBA" id="ARBA00023242"/>
    </source>
</evidence>
<name>A0A2P6RY63_ROSCH</name>
<evidence type="ECO:0000259" key="5">
    <source>
        <dbReference type="PROSITE" id="PS50102"/>
    </source>
</evidence>
<dbReference type="PROSITE" id="PS50102">
    <property type="entry name" value="RRM"/>
    <property type="match status" value="2"/>
</dbReference>
<feature type="domain" description="RRM" evidence="5">
    <location>
        <begin position="63"/>
        <end position="139"/>
    </location>
</feature>
<feature type="region of interest" description="Disordered" evidence="4">
    <location>
        <begin position="1"/>
        <end position="55"/>
    </location>
</feature>
<dbReference type="STRING" id="74649.A0A2P6RY63"/>
<evidence type="ECO:0000313" key="6">
    <source>
        <dbReference type="EMBL" id="PRQ51367.1"/>
    </source>
</evidence>
<dbReference type="AlphaFoldDB" id="A0A2P6RY63"/>
<feature type="compositionally biased region" description="Polar residues" evidence="4">
    <location>
        <begin position="1"/>
        <end position="11"/>
    </location>
</feature>
<dbReference type="Proteomes" id="UP000238479">
    <property type="component" value="Chromosome 2"/>
</dbReference>
<sequence>MEDFSEQSGFDDNQIGYDGEEEQFEQPQEQQFDSGREFEANHNVDSEGNEFRESSFRADSAAGKLFVGGVSWETTEETFTNYFSKYGEIADSVIMLDKHTGRPRGFGFVTFSDPVAADAVLEEEHVIDGRVVEVKRTVPREDMGFKGGSKRKKIFVGGIPTSLNDEELGEYFSTFGSIVEHQIMVDHKTGRSRGFGFVTFESEDALDKVFSEGKIHELGGKQVEIKRAEPKRPGGDFSGSAARSYGGLGGPAAGYGGYNSGGRFNGKMGRGYGGPGGYGAAYGNYNNYAGNYAANYAGFYGGYGGYGYGFGYGGPMYGNAGYGAGGYGMPGGYGAPTGYGGGKGYGSGSAGRGQGRGRGRGGSSYDAGRGYDRSGDSTTGRYHPYQN</sequence>
<organism evidence="6 7">
    <name type="scientific">Rosa chinensis</name>
    <name type="common">China rose</name>
    <dbReference type="NCBI Taxonomy" id="74649"/>
    <lineage>
        <taxon>Eukaryota</taxon>
        <taxon>Viridiplantae</taxon>
        <taxon>Streptophyta</taxon>
        <taxon>Embryophyta</taxon>
        <taxon>Tracheophyta</taxon>
        <taxon>Spermatophyta</taxon>
        <taxon>Magnoliopsida</taxon>
        <taxon>eudicotyledons</taxon>
        <taxon>Gunneridae</taxon>
        <taxon>Pentapetalae</taxon>
        <taxon>rosids</taxon>
        <taxon>fabids</taxon>
        <taxon>Rosales</taxon>
        <taxon>Rosaceae</taxon>
        <taxon>Rosoideae</taxon>
        <taxon>Rosoideae incertae sedis</taxon>
        <taxon>Rosa</taxon>
    </lineage>
</organism>
<dbReference type="GO" id="GO:0003723">
    <property type="term" value="F:RNA binding"/>
    <property type="evidence" value="ECO:0007669"/>
    <property type="project" value="UniProtKB-UniRule"/>
</dbReference>